<keyword evidence="2" id="KW-0489">Methyltransferase</keyword>
<dbReference type="PANTHER" id="PTHR43861">
    <property type="entry name" value="TRANS-ACONITATE 2-METHYLTRANSFERASE-RELATED"/>
    <property type="match status" value="1"/>
</dbReference>
<gene>
    <name evidence="2" type="ORF">HCZ30_00880</name>
</gene>
<feature type="domain" description="Methyltransferase" evidence="1">
    <location>
        <begin position="39"/>
        <end position="142"/>
    </location>
</feature>
<dbReference type="SUPFAM" id="SSF53335">
    <property type="entry name" value="S-adenosyl-L-methionine-dependent methyltransferases"/>
    <property type="match status" value="1"/>
</dbReference>
<keyword evidence="3" id="KW-1185">Reference proteome</keyword>
<dbReference type="PANTHER" id="PTHR43861:SF1">
    <property type="entry name" value="TRANS-ACONITATE 2-METHYLTRANSFERASE"/>
    <property type="match status" value="1"/>
</dbReference>
<evidence type="ECO:0000313" key="2">
    <source>
        <dbReference type="EMBL" id="NIY70985.1"/>
    </source>
</evidence>
<dbReference type="Proteomes" id="UP000709466">
    <property type="component" value="Unassembled WGS sequence"/>
</dbReference>
<keyword evidence="2" id="KW-0808">Transferase</keyword>
<dbReference type="GO" id="GO:0032259">
    <property type="term" value="P:methylation"/>
    <property type="evidence" value="ECO:0007669"/>
    <property type="project" value="UniProtKB-KW"/>
</dbReference>
<evidence type="ECO:0000259" key="1">
    <source>
        <dbReference type="Pfam" id="PF13847"/>
    </source>
</evidence>
<evidence type="ECO:0000313" key="3">
    <source>
        <dbReference type="Proteomes" id="UP000709466"/>
    </source>
</evidence>
<sequence>MTAKTPKFWNWMAERYAKSPIADEASYQAKLAKTLEYVDQNTRVGELGCGTGSTAIFIAPHVREIVASDFAENMIAIARRKAEAAGLTNADFRVGSMEVLDGQFDAFLCHSILHLVHNPQDIIAEASSKLKPGGVLISSTACVADMGVGMKILLPFLRWPWLGLTPYARTKHEMRAMYRKAGLEIIHDWQPGKKAALFLIGRKN</sequence>
<organism evidence="2 3">
    <name type="scientific">Marivivens donghaensis</name>
    <dbReference type="NCBI Taxonomy" id="1699413"/>
    <lineage>
        <taxon>Bacteria</taxon>
        <taxon>Pseudomonadati</taxon>
        <taxon>Pseudomonadota</taxon>
        <taxon>Alphaproteobacteria</taxon>
        <taxon>Rhodobacterales</taxon>
        <taxon>Paracoccaceae</taxon>
        <taxon>Marivivens group</taxon>
        <taxon>Marivivens</taxon>
    </lineage>
</organism>
<proteinExistence type="predicted"/>
<dbReference type="GO" id="GO:0008168">
    <property type="term" value="F:methyltransferase activity"/>
    <property type="evidence" value="ECO:0007669"/>
    <property type="project" value="UniProtKB-KW"/>
</dbReference>
<name>A0ABX0VSY4_9RHOB</name>
<accession>A0ABX0VSY4</accession>
<dbReference type="Gene3D" id="3.40.50.150">
    <property type="entry name" value="Vaccinia Virus protein VP39"/>
    <property type="match status" value="1"/>
</dbReference>
<dbReference type="EMBL" id="JAATOP010000001">
    <property type="protein sequence ID" value="NIY70985.1"/>
    <property type="molecule type" value="Genomic_DNA"/>
</dbReference>
<dbReference type="InterPro" id="IPR025714">
    <property type="entry name" value="Methyltranfer_dom"/>
</dbReference>
<protein>
    <submittedName>
        <fullName evidence="2">Class I SAM-dependent methyltransferase</fullName>
    </submittedName>
</protein>
<dbReference type="InterPro" id="IPR029063">
    <property type="entry name" value="SAM-dependent_MTases_sf"/>
</dbReference>
<dbReference type="Pfam" id="PF13847">
    <property type="entry name" value="Methyltransf_31"/>
    <property type="match status" value="1"/>
</dbReference>
<dbReference type="CDD" id="cd02440">
    <property type="entry name" value="AdoMet_MTases"/>
    <property type="match status" value="1"/>
</dbReference>
<reference evidence="2 3" key="1">
    <citation type="submission" date="2020-03" db="EMBL/GenBank/DDBJ databases">
        <title>Bacterial isolates of synthetic phycosphere.</title>
        <authorList>
            <person name="Fu H."/>
            <person name="Moran M.A."/>
        </authorList>
    </citation>
    <scope>NUCLEOTIDE SEQUENCE [LARGE SCALE GENOMIC DNA]</scope>
    <source>
        <strain evidence="2 3">HF1</strain>
    </source>
</reference>
<dbReference type="RefSeq" id="WP_167635877.1">
    <property type="nucleotide sequence ID" value="NZ_JAATOP010000001.1"/>
</dbReference>
<comment type="caution">
    <text evidence="2">The sequence shown here is derived from an EMBL/GenBank/DDBJ whole genome shotgun (WGS) entry which is preliminary data.</text>
</comment>